<feature type="region of interest" description="Disordered" evidence="21">
    <location>
        <begin position="3700"/>
        <end position="3738"/>
    </location>
</feature>
<dbReference type="Gene3D" id="1.20.58.60">
    <property type="match status" value="3"/>
</dbReference>
<dbReference type="FunFam" id="3.90.1290.10:FF:000002">
    <property type="entry name" value="Plectin a"/>
    <property type="match status" value="1"/>
</dbReference>
<dbReference type="GO" id="GO:0042060">
    <property type="term" value="P:wound healing"/>
    <property type="evidence" value="ECO:0007669"/>
    <property type="project" value="TreeGrafter"/>
</dbReference>
<evidence type="ECO:0000256" key="13">
    <source>
        <dbReference type="ARBA" id="ARBA00023136"/>
    </source>
</evidence>
<feature type="compositionally biased region" description="Basic and acidic residues" evidence="21">
    <location>
        <begin position="1262"/>
        <end position="1308"/>
    </location>
</feature>
<keyword evidence="14" id="KW-0009">Actin-binding</keyword>
<dbReference type="GeneID" id="102376562"/>
<keyword evidence="16" id="KW-0539">Nucleus</keyword>
<feature type="compositionally biased region" description="Low complexity" evidence="21">
    <location>
        <begin position="3710"/>
        <end position="3732"/>
    </location>
</feature>
<feature type="domain" description="Calponin-homology (CH)" evidence="23">
    <location>
        <begin position="1"/>
        <end position="106"/>
    </location>
</feature>
<dbReference type="STRING" id="38654.A0A3Q0HHS0"/>
<evidence type="ECO:0000256" key="20">
    <source>
        <dbReference type="SAM" id="Coils"/>
    </source>
</evidence>
<keyword evidence="10" id="KW-0965">Cell junction</keyword>
<sequence length="3805" mass="434429">MTAKEKLLLWSQRMVEDYQGLRCDNFTTSWRDGRLFNAIIHRHKPMLIDMNKVYRQTNLENLDQAFNVAERDLGVTRLLDPEDVDVPQPDEKSIITYVSSLYDAMPRVPDVQDGVKANELQLRWQEYYEVVTLLLQWIRHHTVLFEERKVPASYEEIEILWRQFLKFKETELPAKEADKNRSKLIYQSLEAAVQSGQLKVPPGYHPLDVEKEWGKLHVAILQMSRRVYRLHERLVAIRTEYNLRLKSGAPAMSQTTVVLTQRARPELDDVTLRYLQDLLAWVEENQRRVDGAEWGVDLPTVESQLGSHRGLHQSVEEVRAKIEPRLTACPAPQFFSDVKEAEEFLRKMQDGMRKKFSCDRTVTVTRLEDLLKDSLDEKEQLAEYKGQLAGLAKRAKAIVQLKPRSPSTPVRGQLPVQAVCDYKQMEITVHKGDECALLSNAQPEKWKVLSPGGTEAVVPSVCFLVPPPNKEALDAVNRLDVTHHQLLTLWHHLHVDMKSLLSWQYLVRDIQQIQSWSQITFRTMSVEEQRQVLRSLETHYQDFLRDSRDAPSFPPEDRQLVEQQYSTCTNKYQLFLRGLEKGEQDESLCKSYISQLKDIRLQLEGCESRTIHRIRLPLEKDPAKECAQRMSEQQQIHLELEGIRKNLDQVSERTEKVLAQPEQASSAPVLRSELDVTLQKMDQVHSLSSIYLEKLKTVNLVIRSTQGAEDLVRKYEEQLKDVQTVPADLKELEASKAELKRLRAQVEGHQPLFSTLESDLNKAKDVNERMLRGHSERDVDLDRYRERIQQLLERWQAILAQIDVRQRELDQLGRQLRYYRESYDWLMHWIQDARQRQEQIQSVPVTDSKAVREQLLQEKKLLEESDQNREKVDECQRFAKQYIDAIKDYELQLVTYKAQVEPVASPAKKPKVQSASDSIIQEYVDMRTRYSELTTLTSQYIKFITETLRRLEEEEKAAEKLKEEERRRLAEVEAQLEKQKQLAEAHAKAKAQAEKEARELQRRMQEEVTRREVVAVDAEHQKQNIQQELTQLKQNSDQQIRSKVKLIEEAEHSRQRVEEEIRLIRLQLDSTERQRAGAETELQALRAQAEEAERQKRQAQEEAERLRKQVKDETQKKREAEEELRRKVQAEEAAAREKQRARADLEQLRLQAEEAERRMRQAELEKERQIQVAQDVAQKSAAAELQSKRLSFAEKTAQLEMSLQQEHSVVTQLQEEAEHLKRQQLDAERSREEAEKELEKWRQKANEALRLRLQAEEVAHKKALAQEEAEKQKEDAEREARRRAKAEESALRQKEQAEEELDKQRKLAEGTAQQKLLAEQELIRLKAEMENGEQQRLLLEEELSRLKAEVGQALQRRQELEEELAKLRAEMEVLLRSKAKAEEESRSSSQESKTLRQKAQVEQELAKVKLQLEETDHQKGILDEELQRLKEEVMEATRQRAQAEEELLKVRVQMEELVKLKNRIEQENKLLILKDKDNTQKVLAEEAEKMRQVAEEAARLSVEAQEAARLRQLAEEDLAQQRALAEKMLKEKMQAVQEATRLRAEAEMLQKQKDLAQEHAKKLQEDKEQMEQRLVEETEGFQKTLEAERRRQLEISAEAERLKLHVTEMGLAKDKAEEDAKRFRRQAEEISEKLHQTELAPREKVTLVQTLEIQRHQSDQEADKLRRAIADLEREKEKLKQEAEQLQHRSEEMQLAQREQLRHETQVLQQTFLTEKDTLLQKEHFIEEEKAKLEKLFKDEVDKAQQLKAEQERQQRQMEQEKQELGARLDAAKKKQKEAEESVRRKQEELQQLEAQRQQQEKLLEEENKKLRDKLEQLQEEHRPALAQTREIMIQTDDLPEETLISVTPAAPTKAVPNGRDVLDGLAPNGEPEFAFEGIRQKVPAEKLAEAGILSQESLDKLVQGTVTVEELARRDDVKRYLRGQSSVAGLLVKPTNEKVSIYEAMKKKFLSPGTALILLEAQAASGFIIDPVRNKRLSVNEAVKEGVIGPELHNKMLSAERAVTGYRDPYTGDKISLFQAMKKDLIVKDHGIRLLEAQIATGGIIDPVHSHRLPVETAYKRGYFDQEMNQVLTDPSDDTKGFFDPNTQENLTYMQLMERCTTDPETGLCLLPLTDQAAKGRELAYTDKEAKDVFKKATVSAPFGRFQGKMVTIWEIINSEYFTEEQRRNLIQQYRTGKITVEKIIKIVITVVEEGEKKSQLCFEGLRAPVPAAELLESKIINKDLYNELHQGKKAVKDVADTDAVRRYLRGTDAIAGVLVESTGQKFTFYDALKKNLLKPEVALPLLEAQAGSGYIIDPVKNQKFTVDEAVKAGTVGPEFHERLLSAEKAVTGYKDPYTGQTVSLFQALKKGLIPSDHGIRLLDVQLATGGIVDPVNSHRLPLDVASKRGHFSEEMSKTLATPSSDTKAFYDPSTQESLTYAQLQKKCWQDKQTGLYLLPLSDQAIQAQQEEVYTDSQTKESFDKATLEVPTGALKGRTVTIWELIHSEYFTEEQRRELLRQYKTGKVTIEKIIKIMITIIKETETKKQEKLTFSGLRAPVPASELVESRVLSKAQYEQLKEGKKSVKDLSDTDALRRFLQGSDCIAGIYVEETKEKLNIYEAMKRNLLRPGTAITLLEAQAATGFMIDPVRNQKLYVNEAVKAGIVGPELHEKLLSSEKAVTGYKDPYSGNTISLFEAMKKGLILKDHGIRLLEAQIATGGIIDPVHSHRLPVEVAYKRGYFDQEMSQILSDPGDDTKGFFDPNTQENLTYAQLKERCIEDPETGLILFPLKKAEMPTVVEKTQIYTEAETRKVFEDTQVDIPVGDLAGSSMSLWEIMNSDLIPEVQRKQLLEDFRSGKVTKERMIIIIIEIIEKTEIIRQQDWTSYDYVRCRITADELYEARIISLEVYNLLKQGSKTIREILEIETTWKYLYGTGCVAGIYIPATKQKLTAYQALKKGLISTEVARSLLEAQAATGFVIDPIKNEMLTVDEAVRKGVVGPEMHDRLLSAERAVTGYRDPYSEQKISLFQAMKKDLIPEEEALKLLDAQLATGGIIDPRYGFHLPLEVAYQRGYLNKDTHDMLSEPSEVCSYVDPSTDEKLSYTQLLKRCRKDENNNLLLLPLCDTRKLTFRGLRKQISVEELVRSQVMDEVTAQRLQQGLTSVEEVSKHIKKFLEGTSCISGVFVDSTKERLSVYQAMKKGIIRPGTAFELLEAQAATGYVIDPIKGLKLTVEEAVRMGIVGPEFKDKLLSAERAVTGYKDPYSGKLISLFQAMKKGLILKDHGIRLLEAQIATGGIIDPEESHRLPVEMAYKRGLFDEEMNEILLDPSDDTKGFFDPNTEENLTYLQLMERCITDPETSLCLLPLKEKKRERKTSSKSSVRKRRVVIVDPETGKEMSVYEAYRKGLIDHQTYLELSEQECEWEEITISSSDGVVKSMIIDRRSGRQYDIDDAIGKGLIDQSALDQYRAGTLSITEFADMLSGNMSGFRSRSSSVGSSSSYPISPATVRTQLSSWSDPTEETGPVAGILDTDTLEKVSITEAMHRNLVDNITGQRLLEAQACTGGIVDPNTGQKFSVTDAVNKGLVDKIMVDRINLAQKAFYGFEDPRTKTKMSAAQALKKGWLYYEAGQRFLEVQYLTGGLIEPDVSGRVLLDDALQKGTIDARTAQKLRDVNTYSKYLTCPKTKLKISYKDAMDRSMVEEGTGLRLLEASSQSSKGYYSPYNVSGSGSTSGSRSGSRTGSRPGSRRGSFDATGTGSGFSMTFSSSSYSSSSYGRRYTSGPESAVDAADVALALSGLNGSCGWEAGRKLSGLQGPALSVA</sequence>
<keyword evidence="15" id="KW-0206">Cytoskeleton</keyword>
<protein>
    <submittedName>
        <fullName evidence="25">Plectin</fullName>
    </submittedName>
</protein>
<feature type="region of interest" description="Disordered" evidence="21">
    <location>
        <begin position="1747"/>
        <end position="1792"/>
    </location>
</feature>
<dbReference type="FunFam" id="1.10.418.10:FF:000099">
    <property type="entry name" value="Nuclear anchorage protein 1"/>
    <property type="match status" value="1"/>
</dbReference>
<feature type="region of interest" description="Disordered" evidence="21">
    <location>
        <begin position="1215"/>
        <end position="1240"/>
    </location>
</feature>
<dbReference type="Proteomes" id="UP000189705">
    <property type="component" value="Unplaced"/>
</dbReference>
<dbReference type="KEGG" id="asn:102376562"/>
<evidence type="ECO:0000256" key="2">
    <source>
        <dbReference type="ARBA" id="ARBA00004282"/>
    </source>
</evidence>
<evidence type="ECO:0000256" key="12">
    <source>
        <dbReference type="ARBA" id="ARBA00023054"/>
    </source>
</evidence>
<feature type="coiled-coil region" evidence="20">
    <location>
        <begin position="1613"/>
        <end position="1699"/>
    </location>
</feature>
<keyword evidence="8" id="KW-0812">Transmembrane</keyword>
<dbReference type="FunFam" id="3.90.1290.10:FF:000001">
    <property type="entry name" value="Plectin a"/>
    <property type="match status" value="5"/>
</dbReference>
<dbReference type="Pfam" id="PF21097">
    <property type="entry name" value="SR_plectin_7"/>
    <property type="match status" value="1"/>
</dbReference>
<evidence type="ECO:0000256" key="4">
    <source>
        <dbReference type="ARBA" id="ARBA00009109"/>
    </source>
</evidence>
<dbReference type="InterPro" id="IPR041615">
    <property type="entry name" value="Desmoplakin_SH3"/>
</dbReference>
<dbReference type="InterPro" id="IPR036872">
    <property type="entry name" value="CH_dom_sf"/>
</dbReference>
<evidence type="ECO:0000256" key="16">
    <source>
        <dbReference type="ARBA" id="ARBA00023242"/>
    </source>
</evidence>
<dbReference type="Gene3D" id="1.20.58.1060">
    <property type="match status" value="1"/>
</dbReference>
<dbReference type="Pfam" id="PF00681">
    <property type="entry name" value="Plectin"/>
    <property type="match status" value="16"/>
</dbReference>
<name>A0A3Q0HHS0_ALLSI</name>
<dbReference type="GO" id="GO:0048471">
    <property type="term" value="C:perinuclear region of cytoplasm"/>
    <property type="evidence" value="ECO:0007669"/>
    <property type="project" value="TreeGrafter"/>
</dbReference>
<dbReference type="SUPFAM" id="SSF47576">
    <property type="entry name" value="Calponin-homology domain, CH-domain"/>
    <property type="match status" value="1"/>
</dbReference>
<dbReference type="InterPro" id="IPR041573">
    <property type="entry name" value="Desmoplakin_Spectrin-like"/>
</dbReference>
<evidence type="ECO:0000256" key="6">
    <source>
        <dbReference type="ARBA" id="ARBA00022490"/>
    </source>
</evidence>
<evidence type="ECO:0000256" key="8">
    <source>
        <dbReference type="ARBA" id="ARBA00022692"/>
    </source>
</evidence>
<evidence type="ECO:0000256" key="11">
    <source>
        <dbReference type="ARBA" id="ARBA00022989"/>
    </source>
</evidence>
<dbReference type="FunFam" id="3.30.160.780:FF:000001">
    <property type="entry name" value="Plectin a"/>
    <property type="match status" value="1"/>
</dbReference>
<evidence type="ECO:0000256" key="1">
    <source>
        <dbReference type="ARBA" id="ARBA00004245"/>
    </source>
</evidence>
<evidence type="ECO:0000256" key="9">
    <source>
        <dbReference type="ARBA" id="ARBA00022737"/>
    </source>
</evidence>
<evidence type="ECO:0000256" key="14">
    <source>
        <dbReference type="ARBA" id="ARBA00023203"/>
    </source>
</evidence>
<reference evidence="25" key="1">
    <citation type="submission" date="2025-08" db="UniProtKB">
        <authorList>
            <consortium name="RefSeq"/>
        </authorList>
    </citation>
    <scope>IDENTIFICATION</scope>
</reference>
<evidence type="ECO:0000256" key="5">
    <source>
        <dbReference type="ARBA" id="ARBA00022443"/>
    </source>
</evidence>
<dbReference type="GO" id="GO:0042383">
    <property type="term" value="C:sarcolemma"/>
    <property type="evidence" value="ECO:0007669"/>
    <property type="project" value="TreeGrafter"/>
</dbReference>
<dbReference type="GO" id="GO:0005925">
    <property type="term" value="C:focal adhesion"/>
    <property type="evidence" value="ECO:0007669"/>
    <property type="project" value="TreeGrafter"/>
</dbReference>
<dbReference type="GO" id="GO:0003779">
    <property type="term" value="F:actin binding"/>
    <property type="evidence" value="ECO:0007669"/>
    <property type="project" value="UniProtKB-KW"/>
</dbReference>
<keyword evidence="12 20" id="KW-0175">Coiled coil</keyword>
<evidence type="ECO:0000256" key="21">
    <source>
        <dbReference type="SAM" id="MobiDB-lite"/>
    </source>
</evidence>
<dbReference type="SMART" id="SM00033">
    <property type="entry name" value="CH"/>
    <property type="match status" value="1"/>
</dbReference>
<evidence type="ECO:0000256" key="17">
    <source>
        <dbReference type="ARBA" id="ARBA00060457"/>
    </source>
</evidence>
<dbReference type="Gene3D" id="3.30.160.780">
    <property type="match status" value="1"/>
</dbReference>
<dbReference type="InterPro" id="IPR001452">
    <property type="entry name" value="SH3_domain"/>
</dbReference>
<dbReference type="Gene3D" id="1.10.418.10">
    <property type="entry name" value="Calponin-like domain"/>
    <property type="match status" value="1"/>
</dbReference>
<dbReference type="Gene3D" id="2.30.30.40">
    <property type="entry name" value="SH3 Domains"/>
    <property type="match status" value="1"/>
</dbReference>
<feature type="region of interest" description="Disordered" evidence="21">
    <location>
        <begin position="1087"/>
        <end position="1142"/>
    </location>
</feature>
<dbReference type="GO" id="GO:0005882">
    <property type="term" value="C:intermediate filament"/>
    <property type="evidence" value="ECO:0007669"/>
    <property type="project" value="TreeGrafter"/>
</dbReference>
<dbReference type="SUPFAM" id="SSF46966">
    <property type="entry name" value="Spectrin repeat"/>
    <property type="match status" value="4"/>
</dbReference>
<dbReference type="PROSITE" id="PS50002">
    <property type="entry name" value="SH3"/>
    <property type="match status" value="1"/>
</dbReference>
<dbReference type="PROSITE" id="PS50021">
    <property type="entry name" value="CH"/>
    <property type="match status" value="1"/>
</dbReference>
<dbReference type="InterPro" id="IPR001101">
    <property type="entry name" value="Plectin_repeat"/>
</dbReference>
<dbReference type="GO" id="GO:0045104">
    <property type="term" value="P:intermediate filament cytoskeleton organization"/>
    <property type="evidence" value="ECO:0007669"/>
    <property type="project" value="InterPro"/>
</dbReference>
<feature type="compositionally biased region" description="Basic and acidic residues" evidence="21">
    <location>
        <begin position="1747"/>
        <end position="1789"/>
    </location>
</feature>
<evidence type="ECO:0000313" key="24">
    <source>
        <dbReference type="Proteomes" id="UP000189705"/>
    </source>
</evidence>
<dbReference type="FunFam" id="1.20.58.60:FF:000065">
    <property type="entry name" value="plectin isoform X1"/>
    <property type="match status" value="1"/>
</dbReference>
<dbReference type="Gene3D" id="3.90.1290.10">
    <property type="entry name" value="Plakin repeat"/>
    <property type="match status" value="6"/>
</dbReference>
<dbReference type="GO" id="GO:0008307">
    <property type="term" value="F:structural constituent of muscle"/>
    <property type="evidence" value="ECO:0007669"/>
    <property type="project" value="TreeGrafter"/>
</dbReference>
<dbReference type="InterPro" id="IPR043197">
    <property type="entry name" value="Plakin"/>
</dbReference>
<dbReference type="Pfam" id="PF18373">
    <property type="entry name" value="Spectrin_2"/>
    <property type="match status" value="1"/>
</dbReference>
<feature type="compositionally biased region" description="Basic and acidic residues" evidence="21">
    <location>
        <begin position="1088"/>
        <end position="1142"/>
    </location>
</feature>
<evidence type="ECO:0000256" key="3">
    <source>
        <dbReference type="ARBA" id="ARBA00004528"/>
    </source>
</evidence>
<keyword evidence="7" id="KW-0597">Phosphoprotein</keyword>
<keyword evidence="9" id="KW-0677">Repeat</keyword>
<dbReference type="PANTHER" id="PTHR23169:SF20">
    <property type="entry name" value="PLECTIN"/>
    <property type="match status" value="1"/>
</dbReference>
<feature type="region of interest" description="Disordered" evidence="21">
    <location>
        <begin position="1262"/>
        <end position="1312"/>
    </location>
</feature>
<feature type="domain" description="SH3" evidence="22">
    <location>
        <begin position="411"/>
        <end position="468"/>
    </location>
</feature>
<dbReference type="GO" id="GO:0031965">
    <property type="term" value="C:nuclear membrane"/>
    <property type="evidence" value="ECO:0007669"/>
    <property type="project" value="UniProtKB-SubCell"/>
</dbReference>
<dbReference type="GO" id="GO:0030506">
    <property type="term" value="F:ankyrin binding"/>
    <property type="evidence" value="ECO:0007669"/>
    <property type="project" value="TreeGrafter"/>
</dbReference>
<dbReference type="Pfam" id="PF00307">
    <property type="entry name" value="CH"/>
    <property type="match status" value="1"/>
</dbReference>
<evidence type="ECO:0000256" key="10">
    <source>
        <dbReference type="ARBA" id="ARBA00022949"/>
    </source>
</evidence>
<dbReference type="SUPFAM" id="SSF75399">
    <property type="entry name" value="Plakin repeat"/>
    <property type="match status" value="7"/>
</dbReference>
<evidence type="ECO:0000256" key="18">
    <source>
        <dbReference type="ARBA" id="ARBA00060498"/>
    </source>
</evidence>
<evidence type="ECO:0000256" key="15">
    <source>
        <dbReference type="ARBA" id="ARBA00023212"/>
    </source>
</evidence>
<dbReference type="Pfam" id="PF17902">
    <property type="entry name" value="SH3_10"/>
    <property type="match status" value="1"/>
</dbReference>
<keyword evidence="6" id="KW-0963">Cytoplasm</keyword>
<evidence type="ECO:0000256" key="7">
    <source>
        <dbReference type="ARBA" id="ARBA00022553"/>
    </source>
</evidence>
<dbReference type="GO" id="GO:0005200">
    <property type="term" value="F:structural constituent of cytoskeleton"/>
    <property type="evidence" value="ECO:0007669"/>
    <property type="project" value="TreeGrafter"/>
</dbReference>
<dbReference type="RefSeq" id="XP_025070033.1">
    <property type="nucleotide sequence ID" value="XM_025214248.1"/>
</dbReference>
<evidence type="ECO:0000259" key="23">
    <source>
        <dbReference type="PROSITE" id="PS50021"/>
    </source>
</evidence>
<dbReference type="Pfam" id="PF21019">
    <property type="entry name" value="Spectrin_3"/>
    <property type="match status" value="1"/>
</dbReference>
<gene>
    <name evidence="25" type="primary">LOC102376562</name>
</gene>
<organism evidence="24 25">
    <name type="scientific">Alligator sinensis</name>
    <name type="common">Chinese alligator</name>
    <dbReference type="NCBI Taxonomy" id="38654"/>
    <lineage>
        <taxon>Eukaryota</taxon>
        <taxon>Metazoa</taxon>
        <taxon>Chordata</taxon>
        <taxon>Craniata</taxon>
        <taxon>Vertebrata</taxon>
        <taxon>Euteleostomi</taxon>
        <taxon>Archelosauria</taxon>
        <taxon>Archosauria</taxon>
        <taxon>Crocodylia</taxon>
        <taxon>Alligatoridae</taxon>
        <taxon>Alligatorinae</taxon>
        <taxon>Alligator</taxon>
    </lineage>
</organism>
<keyword evidence="13" id="KW-0472">Membrane</keyword>
<dbReference type="GO" id="GO:0045296">
    <property type="term" value="F:cadherin binding"/>
    <property type="evidence" value="ECO:0007669"/>
    <property type="project" value="TreeGrafter"/>
</dbReference>
<dbReference type="CDD" id="cd06503">
    <property type="entry name" value="ATP-synt_Fo_b"/>
    <property type="match status" value="2"/>
</dbReference>
<feature type="compositionally biased region" description="Basic and acidic residues" evidence="21">
    <location>
        <begin position="1216"/>
        <end position="1240"/>
    </location>
</feature>
<keyword evidence="5 19" id="KW-0728">SH3 domain</keyword>
<dbReference type="CDD" id="cd21238">
    <property type="entry name" value="CH_PLEC_rpt2"/>
    <property type="match status" value="1"/>
</dbReference>
<dbReference type="FunFam" id="1.20.58.60:FF:000010">
    <property type="entry name" value="plectin isoform X2"/>
    <property type="match status" value="1"/>
</dbReference>
<evidence type="ECO:0000256" key="19">
    <source>
        <dbReference type="PROSITE-ProRule" id="PRU00192"/>
    </source>
</evidence>
<accession>A0A3Q0HHS0</accession>
<feature type="region of interest" description="Disordered" evidence="21">
    <location>
        <begin position="1377"/>
        <end position="1398"/>
    </location>
</feature>
<dbReference type="InterPro" id="IPR035915">
    <property type="entry name" value="Plakin_repeat_sf"/>
</dbReference>
<evidence type="ECO:0000313" key="25">
    <source>
        <dbReference type="RefSeq" id="XP_025070033.1"/>
    </source>
</evidence>
<dbReference type="SMART" id="SM00250">
    <property type="entry name" value="PLEC"/>
    <property type="match status" value="31"/>
</dbReference>
<keyword evidence="11" id="KW-1133">Transmembrane helix</keyword>
<dbReference type="InParanoid" id="A0A3Q0HHS0"/>
<feature type="compositionally biased region" description="Basic and acidic residues" evidence="21">
    <location>
        <begin position="1377"/>
        <end position="1386"/>
    </location>
</feature>
<evidence type="ECO:0000259" key="22">
    <source>
        <dbReference type="PROSITE" id="PS50002"/>
    </source>
</evidence>
<dbReference type="GO" id="GO:0031581">
    <property type="term" value="P:hemidesmosome assembly"/>
    <property type="evidence" value="ECO:0007669"/>
    <property type="project" value="TreeGrafter"/>
</dbReference>
<dbReference type="GO" id="GO:0030056">
    <property type="term" value="C:hemidesmosome"/>
    <property type="evidence" value="ECO:0007669"/>
    <property type="project" value="TreeGrafter"/>
</dbReference>
<comment type="subcellular location">
    <subcellularLocation>
        <location evidence="2">Cell junction</location>
    </subcellularLocation>
    <subcellularLocation>
        <location evidence="1">Cytoplasm</location>
        <location evidence="1">Cytoskeleton</location>
    </subcellularLocation>
    <subcellularLocation>
        <location evidence="17">Endomembrane system</location>
        <topology evidence="17">Single-pass type IV membrane protein</topology>
        <orientation evidence="17">Cytoplasmic side</orientation>
    </subcellularLocation>
    <subcellularLocation>
        <location evidence="3">Nucleus membrane</location>
        <topology evidence="3">Single-pass membrane protein</topology>
        <orientation evidence="3">Cytoplasmic side</orientation>
    </subcellularLocation>
    <subcellularLocation>
        <location evidence="18">Nucleus membrane</location>
        <topology evidence="18">Single-pass type IV membrane protein</topology>
    </subcellularLocation>
</comment>
<proteinExistence type="inferred from homology"/>
<keyword evidence="24" id="KW-1185">Reference proteome</keyword>
<comment type="similarity">
    <text evidence="4">Belongs to the plakin or cytolinker family.</text>
</comment>
<dbReference type="InterPro" id="IPR001715">
    <property type="entry name" value="CH_dom"/>
</dbReference>
<dbReference type="PANTHER" id="PTHR23169">
    <property type="entry name" value="ENVOPLAKIN"/>
    <property type="match status" value="1"/>
</dbReference>